<keyword evidence="2" id="KW-1185">Reference proteome</keyword>
<dbReference type="EMBL" id="HG793140">
    <property type="protein sequence ID" value="CRL22325.1"/>
    <property type="molecule type" value="Genomic_DNA"/>
</dbReference>
<evidence type="ECO:0000313" key="1">
    <source>
        <dbReference type="EMBL" id="CRL22325.1"/>
    </source>
</evidence>
<evidence type="ECO:0000313" key="2">
    <source>
        <dbReference type="Proteomes" id="UP000053732"/>
    </source>
</evidence>
<accession>A0A0G4P7Q2</accession>
<name>A0A0G4P7Q2_PENC3</name>
<sequence>MGRHELHHLTIGEMLRVEHPIHAAELETLVQSKAYELTVRGIEQRVFTRGGPAGDSRNKLDSLSAFEGIKFLAGCRRRLYFKIRNTIEHRAHRLDYQKEAERMLSPENRISVTSNDRGS</sequence>
<gene>
    <name evidence="1" type="ORF">PCAMFM013_S007g000306</name>
</gene>
<dbReference type="AlphaFoldDB" id="A0A0G4P7Q2"/>
<organism evidence="1 2">
    <name type="scientific">Penicillium camemberti (strain FM 013)</name>
    <dbReference type="NCBI Taxonomy" id="1429867"/>
    <lineage>
        <taxon>Eukaryota</taxon>
        <taxon>Fungi</taxon>
        <taxon>Dikarya</taxon>
        <taxon>Ascomycota</taxon>
        <taxon>Pezizomycotina</taxon>
        <taxon>Eurotiomycetes</taxon>
        <taxon>Eurotiomycetidae</taxon>
        <taxon>Eurotiales</taxon>
        <taxon>Aspergillaceae</taxon>
        <taxon>Penicillium</taxon>
    </lineage>
</organism>
<reference evidence="1 2" key="1">
    <citation type="journal article" date="2014" name="Nat. Commun.">
        <title>Multiple recent horizontal transfers of a large genomic region in cheese making fungi.</title>
        <authorList>
            <person name="Cheeseman K."/>
            <person name="Ropars J."/>
            <person name="Renault P."/>
            <person name="Dupont J."/>
            <person name="Gouzy J."/>
            <person name="Branca A."/>
            <person name="Abraham A.L."/>
            <person name="Ceppi M."/>
            <person name="Conseiller E."/>
            <person name="Debuchy R."/>
            <person name="Malagnac F."/>
            <person name="Goarin A."/>
            <person name="Silar P."/>
            <person name="Lacoste S."/>
            <person name="Sallet E."/>
            <person name="Bensimon A."/>
            <person name="Giraud T."/>
            <person name="Brygoo Y."/>
        </authorList>
    </citation>
    <scope>NUCLEOTIDE SEQUENCE [LARGE SCALE GENOMIC DNA]</scope>
    <source>
        <strain evidence="2">FM 013</strain>
    </source>
</reference>
<proteinExistence type="predicted"/>
<dbReference type="Proteomes" id="UP000053732">
    <property type="component" value="Unassembled WGS sequence"/>
</dbReference>
<protein>
    <submittedName>
        <fullName evidence="1">Str. FM013</fullName>
    </submittedName>
</protein>